<organism evidence="2 3">
    <name type="scientific">Leptospira kobayashii</name>
    <dbReference type="NCBI Taxonomy" id="1917830"/>
    <lineage>
        <taxon>Bacteria</taxon>
        <taxon>Pseudomonadati</taxon>
        <taxon>Spirochaetota</taxon>
        <taxon>Spirochaetia</taxon>
        <taxon>Leptospirales</taxon>
        <taxon>Leptospiraceae</taxon>
        <taxon>Leptospira</taxon>
    </lineage>
</organism>
<keyword evidence="3" id="KW-1185">Reference proteome</keyword>
<evidence type="ECO:0000313" key="2">
    <source>
        <dbReference type="EMBL" id="BDA78568.1"/>
    </source>
</evidence>
<name>A0ABN6KC78_9LEPT</name>
<evidence type="ECO:0000259" key="1">
    <source>
        <dbReference type="Pfam" id="PF13910"/>
    </source>
</evidence>
<feature type="domain" description="DUF4209" evidence="1">
    <location>
        <begin position="490"/>
        <end position="579"/>
    </location>
</feature>
<evidence type="ECO:0000313" key="3">
    <source>
        <dbReference type="Proteomes" id="UP000245263"/>
    </source>
</evidence>
<dbReference type="Pfam" id="PF13910">
    <property type="entry name" value="DUF4209"/>
    <property type="match status" value="1"/>
</dbReference>
<reference evidence="2 3" key="1">
    <citation type="submission" date="2021-08" db="EMBL/GenBank/DDBJ databases">
        <title>Complete genome sequence of Leptospira kobayashii strain E30.</title>
        <authorList>
            <person name="Nakao R."/>
            <person name="Nakamura S."/>
            <person name="Masuzawa T."/>
            <person name="Koizumi N."/>
        </authorList>
    </citation>
    <scope>NUCLEOTIDE SEQUENCE [LARGE SCALE GENOMIC DNA]</scope>
    <source>
        <strain evidence="2 3">E30</strain>
    </source>
</reference>
<sequence length="590" mass="67689">MNTLNEILSKYDSLDHKNFDESDVASDLNQIKDSSLYSDINFKAESFAFNFSESSNIDTRDSNSFFYAPTFVWKNNDGSVSETPSANELTGDIIKIWESRAIACINPILKARYSGLLWDFSKKVTGNRPSHEICIQHIKAILLIAEEKFCKYEYTVFNKLSRALNLSLSLKHEELAHLCKKSIIDFERRVATDEKPGLWGKAFDILIYENKGILEESEEKLIIQELEDRFSRLTDLNSLDLKINQPAIEFAARRLVKYFRTKNNSIEIKRILEKVLASIETFANEVSPFLSIHWLEVVQKLYKTNGLNDEADAVLSKIQTLSARVPSEMKRISHIMKITNEDMHVFTSSILKGEPEEIINNIANYFIPSKEGTKEKVIELSHEYPFRYIITQQLKDSKGRTVATIKPLADDLEGHLISEISRTLSYNSVFLNASIVSGCNQKLISKVSIEDFIKESPLINKDNYTIIEIALEEYFKNNHLAFQHLLIPQIESGLRNLLETCGGVIWKQGRSSGYLLKNLDEILRDEIIQTILEDDLSLYFRTLFTDQRGWNLRNKIAHGISHISDFSITTSDRVLHALLCLGLFKLEKKY</sequence>
<protein>
    <recommendedName>
        <fullName evidence="1">DUF4209 domain-containing protein</fullName>
    </recommendedName>
</protein>
<gene>
    <name evidence="2" type="ORF">LPTSP3_g14980</name>
</gene>
<dbReference type="RefSeq" id="WP_109018491.1">
    <property type="nucleotide sequence ID" value="NZ_AP025028.1"/>
</dbReference>
<proteinExistence type="predicted"/>
<dbReference type="InterPro" id="IPR025209">
    <property type="entry name" value="DUF4209"/>
</dbReference>
<dbReference type="EMBL" id="AP025028">
    <property type="protein sequence ID" value="BDA78568.1"/>
    <property type="molecule type" value="Genomic_DNA"/>
</dbReference>
<dbReference type="Proteomes" id="UP000245263">
    <property type="component" value="Chromosome 1"/>
</dbReference>
<accession>A0ABN6KC78</accession>